<name>A0AAD1UPP3_EUPCR</name>
<evidence type="ECO:0000313" key="2">
    <source>
        <dbReference type="EMBL" id="CAI2369049.1"/>
    </source>
</evidence>
<dbReference type="Proteomes" id="UP001295684">
    <property type="component" value="Unassembled WGS sequence"/>
</dbReference>
<evidence type="ECO:0000313" key="3">
    <source>
        <dbReference type="Proteomes" id="UP001295684"/>
    </source>
</evidence>
<gene>
    <name evidence="2" type="ORF">ECRASSUSDP1_LOCUS10346</name>
</gene>
<keyword evidence="3" id="KW-1185">Reference proteome</keyword>
<feature type="region of interest" description="Disordered" evidence="1">
    <location>
        <begin position="16"/>
        <end position="72"/>
    </location>
</feature>
<proteinExistence type="predicted"/>
<organism evidence="2 3">
    <name type="scientific">Euplotes crassus</name>
    <dbReference type="NCBI Taxonomy" id="5936"/>
    <lineage>
        <taxon>Eukaryota</taxon>
        <taxon>Sar</taxon>
        <taxon>Alveolata</taxon>
        <taxon>Ciliophora</taxon>
        <taxon>Intramacronucleata</taxon>
        <taxon>Spirotrichea</taxon>
        <taxon>Hypotrichia</taxon>
        <taxon>Euplotida</taxon>
        <taxon>Euplotidae</taxon>
        <taxon>Moneuplotes</taxon>
    </lineage>
</organism>
<sequence>MKELVLQQMEEDEAIVKSNTGVNSQYQQKDQSKFLKKKKKKLAKRNNVPMPISINVHAEEPKKGNKLSSFLNPDIDVKSSEQLASSTENNEDQKVKIVNGYITENQQIDEKLLNEEHATDAPINIANTDQEVDQFTFGESQEEDVENLYKMYSTTGEPRQDSVERELGAELNAELEEETRKLSRSRKNFNRTTHMITKAKKKLYKAKRRVKLDDDINCTFQPEINKISYAVTARDERDSKPHWDRLIEHNTKVKRMHDQRFLNNKIKKYKNETKGCTFTPRINYSRDEDFEAPEEQLITSTIYDRQSLWKLKKDMKVDEERTKRKRKETENCTFKPKINHIRKRNGYAIDTVLSKTGVEEHIARQYGALEERLEKQRLLELGTTIPGYRRPKRKIY</sequence>
<dbReference type="PANTHER" id="PTHR37028:SF9">
    <property type="entry name" value="NUCLEAR PROTEIN MDM1"/>
    <property type="match status" value="1"/>
</dbReference>
<evidence type="ECO:0000256" key="1">
    <source>
        <dbReference type="SAM" id="MobiDB-lite"/>
    </source>
</evidence>
<dbReference type="EMBL" id="CAMPGE010010199">
    <property type="protein sequence ID" value="CAI2369049.1"/>
    <property type="molecule type" value="Genomic_DNA"/>
</dbReference>
<feature type="compositionally biased region" description="Polar residues" evidence="1">
    <location>
        <begin position="17"/>
        <end position="29"/>
    </location>
</feature>
<dbReference type="AlphaFoldDB" id="A0AAD1UPP3"/>
<comment type="caution">
    <text evidence="2">The sequence shown here is derived from an EMBL/GenBank/DDBJ whole genome shotgun (WGS) entry which is preliminary data.</text>
</comment>
<accession>A0AAD1UPP3</accession>
<dbReference type="PANTHER" id="PTHR37028">
    <property type="entry name" value="UNNAMED PRODUCT-RELATED"/>
    <property type="match status" value="1"/>
</dbReference>
<protein>
    <submittedName>
        <fullName evidence="2">Uncharacterized protein</fullName>
    </submittedName>
</protein>
<feature type="compositionally biased region" description="Basic residues" evidence="1">
    <location>
        <begin position="34"/>
        <end position="44"/>
    </location>
</feature>
<reference evidence="2" key="1">
    <citation type="submission" date="2023-07" db="EMBL/GenBank/DDBJ databases">
        <authorList>
            <consortium name="AG Swart"/>
            <person name="Singh M."/>
            <person name="Singh A."/>
            <person name="Seah K."/>
            <person name="Emmerich C."/>
        </authorList>
    </citation>
    <scope>NUCLEOTIDE SEQUENCE</scope>
    <source>
        <strain evidence="2">DP1</strain>
    </source>
</reference>